<feature type="region of interest" description="Disordered" evidence="1">
    <location>
        <begin position="276"/>
        <end position="301"/>
    </location>
</feature>
<reference evidence="3" key="1">
    <citation type="submission" date="2025-08" db="UniProtKB">
        <authorList>
            <consortium name="RefSeq"/>
        </authorList>
    </citation>
    <scope>IDENTIFICATION</scope>
</reference>
<dbReference type="GeneID" id="103523820"/>
<evidence type="ECO:0000313" key="3">
    <source>
        <dbReference type="RefSeq" id="XP_008487061.1"/>
    </source>
</evidence>
<organism evidence="2 3">
    <name type="scientific">Diaphorina citri</name>
    <name type="common">Asian citrus psyllid</name>
    <dbReference type="NCBI Taxonomy" id="121845"/>
    <lineage>
        <taxon>Eukaryota</taxon>
        <taxon>Metazoa</taxon>
        <taxon>Ecdysozoa</taxon>
        <taxon>Arthropoda</taxon>
        <taxon>Hexapoda</taxon>
        <taxon>Insecta</taxon>
        <taxon>Pterygota</taxon>
        <taxon>Neoptera</taxon>
        <taxon>Paraneoptera</taxon>
        <taxon>Hemiptera</taxon>
        <taxon>Sternorrhyncha</taxon>
        <taxon>Psylloidea</taxon>
        <taxon>Psyllidae</taxon>
        <taxon>Diaphorininae</taxon>
        <taxon>Diaphorina</taxon>
    </lineage>
</organism>
<feature type="region of interest" description="Disordered" evidence="1">
    <location>
        <begin position="1"/>
        <end position="43"/>
    </location>
</feature>
<name>A0A1S3DSY3_DIACI</name>
<dbReference type="PaxDb" id="121845-A0A1S3DSY3"/>
<feature type="region of interest" description="Disordered" evidence="1">
    <location>
        <begin position="57"/>
        <end position="132"/>
    </location>
</feature>
<dbReference type="Proteomes" id="UP000079169">
    <property type="component" value="Unplaced"/>
</dbReference>
<protein>
    <submittedName>
        <fullName evidence="3">DNA-binding protein K10</fullName>
    </submittedName>
</protein>
<dbReference type="RefSeq" id="XP_008487061.1">
    <property type="nucleotide sequence ID" value="XM_008488839.3"/>
</dbReference>
<dbReference type="KEGG" id="dci:103523820"/>
<feature type="compositionally biased region" description="Pro residues" evidence="1">
    <location>
        <begin position="102"/>
        <end position="111"/>
    </location>
</feature>
<feature type="compositionally biased region" description="Basic residues" evidence="1">
    <location>
        <begin position="122"/>
        <end position="131"/>
    </location>
</feature>
<keyword evidence="2" id="KW-1185">Reference proteome</keyword>
<dbReference type="STRING" id="121845.A0A1S3DSY3"/>
<dbReference type="GO" id="GO:0003677">
    <property type="term" value="F:DNA binding"/>
    <property type="evidence" value="ECO:0007669"/>
    <property type="project" value="UniProtKB-KW"/>
</dbReference>
<evidence type="ECO:0000256" key="1">
    <source>
        <dbReference type="SAM" id="MobiDB-lite"/>
    </source>
</evidence>
<gene>
    <name evidence="3" type="primary">LOC103523820</name>
</gene>
<proteinExistence type="predicted"/>
<evidence type="ECO:0000313" key="2">
    <source>
        <dbReference type="Proteomes" id="UP000079169"/>
    </source>
</evidence>
<sequence>MARGNMRGGRGRGRGAPGGFGRGGPIRGAHRGRGGFNGPPMGFNAPPFDDGFYNYRPPMLPPIPPQRLPPPPLPPVPPRSLMRGMPPMRRPHPPPFGGFRHPVPPLPPVRPPRLGFMPPVRGRGRGGRVLKNKNVVPGLVPVGFKRGFQAKKMSEKVMNGEIKKPWVTPELEAEIKKKYELFAKSKAAPSDEEAKKAFKEQEAVVTNLNVELRTKHTKAEELSKPWVGESLKAEIEKKYQLFYDAREKKDDEAAWTLFKEQKALVSTMFSAARTEYTQNTPEEDPTNMDENFAADVKLNGL</sequence>
<feature type="compositionally biased region" description="Pro residues" evidence="1">
    <location>
        <begin position="58"/>
        <end position="78"/>
    </location>
</feature>
<feature type="compositionally biased region" description="Gly residues" evidence="1">
    <location>
        <begin position="14"/>
        <end position="26"/>
    </location>
</feature>
<accession>A0A1S3DSY3</accession>
<keyword evidence="3" id="KW-0238">DNA-binding</keyword>
<dbReference type="AlphaFoldDB" id="A0A1S3DSY3"/>